<dbReference type="SUPFAM" id="SSF51445">
    <property type="entry name" value="(Trans)glycosidases"/>
    <property type="match status" value="1"/>
</dbReference>
<dbReference type="Proteomes" id="UP000295741">
    <property type="component" value="Unassembled WGS sequence"/>
</dbReference>
<dbReference type="Gene3D" id="3.20.20.80">
    <property type="entry name" value="Glycosidases"/>
    <property type="match status" value="1"/>
</dbReference>
<dbReference type="SMART" id="SM00642">
    <property type="entry name" value="Aamy"/>
    <property type="match status" value="1"/>
</dbReference>
<dbReference type="InterPro" id="IPR017853">
    <property type="entry name" value="GH"/>
</dbReference>
<accession>A0A4R6IZM5</accession>
<organism evidence="2 3">
    <name type="scientific">Sediminibacterium goheungense</name>
    <dbReference type="NCBI Taxonomy" id="1086393"/>
    <lineage>
        <taxon>Bacteria</taxon>
        <taxon>Pseudomonadati</taxon>
        <taxon>Bacteroidota</taxon>
        <taxon>Chitinophagia</taxon>
        <taxon>Chitinophagales</taxon>
        <taxon>Chitinophagaceae</taxon>
        <taxon>Sediminibacterium</taxon>
    </lineage>
</organism>
<dbReference type="InterPro" id="IPR006047">
    <property type="entry name" value="GH13_cat_dom"/>
</dbReference>
<dbReference type="OrthoDB" id="9805159at2"/>
<dbReference type="GO" id="GO:0005975">
    <property type="term" value="P:carbohydrate metabolic process"/>
    <property type="evidence" value="ECO:0007669"/>
    <property type="project" value="InterPro"/>
</dbReference>
<evidence type="ECO:0000259" key="1">
    <source>
        <dbReference type="SMART" id="SM00642"/>
    </source>
</evidence>
<dbReference type="AlphaFoldDB" id="A0A4R6IZM5"/>
<keyword evidence="2" id="KW-0378">Hydrolase</keyword>
<dbReference type="EMBL" id="SNWP01000010">
    <property type="protein sequence ID" value="TDO28359.1"/>
    <property type="molecule type" value="Genomic_DNA"/>
</dbReference>
<keyword evidence="2" id="KW-0326">Glycosidase</keyword>
<feature type="domain" description="Glycosyl hydrolase family 13 catalytic" evidence="1">
    <location>
        <begin position="27"/>
        <end position="332"/>
    </location>
</feature>
<name>A0A4R6IZM5_9BACT</name>
<dbReference type="PANTHER" id="PTHR47786:SF2">
    <property type="entry name" value="GLYCOSYL HYDROLASE FAMILY 13 CATALYTIC DOMAIN-CONTAINING PROTEIN"/>
    <property type="match status" value="1"/>
</dbReference>
<gene>
    <name evidence="2" type="ORF">BC659_0423</name>
</gene>
<proteinExistence type="predicted"/>
<comment type="caution">
    <text evidence="2">The sequence shown here is derived from an EMBL/GenBank/DDBJ whole genome shotgun (WGS) entry which is preliminary data.</text>
</comment>
<dbReference type="RefSeq" id="WP_133472909.1">
    <property type="nucleotide sequence ID" value="NZ_SNWP01000010.1"/>
</dbReference>
<dbReference type="SUPFAM" id="SSF51011">
    <property type="entry name" value="Glycosyl hydrolase domain"/>
    <property type="match status" value="1"/>
</dbReference>
<protein>
    <submittedName>
        <fullName evidence="2">Glycosidase</fullName>
    </submittedName>
</protein>
<dbReference type="Pfam" id="PF00128">
    <property type="entry name" value="Alpha-amylase"/>
    <property type="match status" value="2"/>
</dbReference>
<keyword evidence="3" id="KW-1185">Reference proteome</keyword>
<dbReference type="CDD" id="cd11313">
    <property type="entry name" value="AmyAc_arch_bac_AmyA"/>
    <property type="match status" value="1"/>
</dbReference>
<sequence>MSKPFTVVPWAQSASVYEVNIRQYTAEGSFQAFAKHLPRLQEMGIDILWLMPVTPISIAERQGSLGSYYACSSYTEINPEFGSKADFQALVEEAHALGMKLIIDWVANHTGYDHHWTKEHPDWYVKDADGNFTERNGWKDVIDLDFTQASMRQAMIASMQYWVKEFDIDGFRCDMAHLVPLDFWMDARTACDTIKPLYWLAECEEIQYHHAFDTSYAWWWMHTTEKFVKGETGLHEIREVLHAYSQYPAGASKLFFTANHDENSWNGTEYEKYANCAKAWAVFTCTWQGVPLIYSGQENPNLKRLAFFDKDLIEWNAEPQLHGFYQRLLQLRKNNFAITRGETFILPTDALPVMAYFRKFEAEVVLVLLNLSNKEKVTVQVNHNWLPGKFRHLFSDLIYAFSDEESYELLPGDYLIYVKQNES</sequence>
<evidence type="ECO:0000313" key="2">
    <source>
        <dbReference type="EMBL" id="TDO28359.1"/>
    </source>
</evidence>
<reference evidence="2 3" key="1">
    <citation type="submission" date="2019-03" db="EMBL/GenBank/DDBJ databases">
        <title>Genomic Encyclopedia of Archaeal and Bacterial Type Strains, Phase II (KMG-II): from individual species to whole genera.</title>
        <authorList>
            <person name="Goeker M."/>
        </authorList>
    </citation>
    <scope>NUCLEOTIDE SEQUENCE [LARGE SCALE GENOMIC DNA]</scope>
    <source>
        <strain evidence="2 3">DSM 28323</strain>
    </source>
</reference>
<dbReference type="PANTHER" id="PTHR47786">
    <property type="entry name" value="ALPHA-1,4-GLUCAN:MALTOSE-1-PHOSPHATE MALTOSYLTRANSFERASE"/>
    <property type="match status" value="1"/>
</dbReference>
<evidence type="ECO:0000313" key="3">
    <source>
        <dbReference type="Proteomes" id="UP000295741"/>
    </source>
</evidence>
<dbReference type="GO" id="GO:0016798">
    <property type="term" value="F:hydrolase activity, acting on glycosyl bonds"/>
    <property type="evidence" value="ECO:0007669"/>
    <property type="project" value="UniProtKB-KW"/>
</dbReference>